<accession>A0A0A9DD58</accession>
<name>A0A0A9DD58_ARUDO</name>
<reference evidence="1" key="2">
    <citation type="journal article" date="2015" name="Data Brief">
        <title>Shoot transcriptome of the giant reed, Arundo donax.</title>
        <authorList>
            <person name="Barrero R.A."/>
            <person name="Guerrero F.D."/>
            <person name="Moolhuijzen P."/>
            <person name="Goolsby J.A."/>
            <person name="Tidwell J."/>
            <person name="Bellgard S.E."/>
            <person name="Bellgard M.I."/>
        </authorList>
    </citation>
    <scope>NUCLEOTIDE SEQUENCE</scope>
    <source>
        <tissue evidence="1">Shoot tissue taken approximately 20 cm above the soil surface</tissue>
    </source>
</reference>
<sequence>MEVPKTVVRWSLKAGTWPKGWSLRKDGDLCSPLDMSTGSIWNGTSFSRRQVATRATAGEITGPYTVTGAAIASLPSET</sequence>
<evidence type="ECO:0000313" key="1">
    <source>
        <dbReference type="EMBL" id="JAD81677.1"/>
    </source>
</evidence>
<reference evidence="1" key="1">
    <citation type="submission" date="2014-09" db="EMBL/GenBank/DDBJ databases">
        <authorList>
            <person name="Magalhaes I.L.F."/>
            <person name="Oliveira U."/>
            <person name="Santos F.R."/>
            <person name="Vidigal T.H.D.A."/>
            <person name="Brescovit A.D."/>
            <person name="Santos A.J."/>
        </authorList>
    </citation>
    <scope>NUCLEOTIDE SEQUENCE</scope>
    <source>
        <tissue evidence="1">Shoot tissue taken approximately 20 cm above the soil surface</tissue>
    </source>
</reference>
<dbReference type="EMBL" id="GBRH01216218">
    <property type="protein sequence ID" value="JAD81677.1"/>
    <property type="molecule type" value="Transcribed_RNA"/>
</dbReference>
<dbReference type="AlphaFoldDB" id="A0A0A9DD58"/>
<proteinExistence type="predicted"/>
<organism evidence="1">
    <name type="scientific">Arundo donax</name>
    <name type="common">Giant reed</name>
    <name type="synonym">Donax arundinaceus</name>
    <dbReference type="NCBI Taxonomy" id="35708"/>
    <lineage>
        <taxon>Eukaryota</taxon>
        <taxon>Viridiplantae</taxon>
        <taxon>Streptophyta</taxon>
        <taxon>Embryophyta</taxon>
        <taxon>Tracheophyta</taxon>
        <taxon>Spermatophyta</taxon>
        <taxon>Magnoliopsida</taxon>
        <taxon>Liliopsida</taxon>
        <taxon>Poales</taxon>
        <taxon>Poaceae</taxon>
        <taxon>PACMAD clade</taxon>
        <taxon>Arundinoideae</taxon>
        <taxon>Arundineae</taxon>
        <taxon>Arundo</taxon>
    </lineage>
</organism>
<protein>
    <submittedName>
        <fullName evidence="1">Gst10</fullName>
    </submittedName>
</protein>